<dbReference type="AlphaFoldDB" id="A0ABD3ANU7"/>
<organism evidence="1 2">
    <name type="scientific">Cinchona calisaya</name>
    <dbReference type="NCBI Taxonomy" id="153742"/>
    <lineage>
        <taxon>Eukaryota</taxon>
        <taxon>Viridiplantae</taxon>
        <taxon>Streptophyta</taxon>
        <taxon>Embryophyta</taxon>
        <taxon>Tracheophyta</taxon>
        <taxon>Spermatophyta</taxon>
        <taxon>Magnoliopsida</taxon>
        <taxon>eudicotyledons</taxon>
        <taxon>Gunneridae</taxon>
        <taxon>Pentapetalae</taxon>
        <taxon>asterids</taxon>
        <taxon>lamiids</taxon>
        <taxon>Gentianales</taxon>
        <taxon>Rubiaceae</taxon>
        <taxon>Cinchonoideae</taxon>
        <taxon>Cinchoneae</taxon>
        <taxon>Cinchona</taxon>
    </lineage>
</organism>
<dbReference type="Proteomes" id="UP001630127">
    <property type="component" value="Unassembled WGS sequence"/>
</dbReference>
<keyword evidence="2" id="KW-1185">Reference proteome</keyword>
<reference evidence="1 2" key="1">
    <citation type="submission" date="2024-11" db="EMBL/GenBank/DDBJ databases">
        <title>A near-complete genome assembly of Cinchona calisaya.</title>
        <authorList>
            <person name="Lian D.C."/>
            <person name="Zhao X.W."/>
            <person name="Wei L."/>
        </authorList>
    </citation>
    <scope>NUCLEOTIDE SEQUENCE [LARGE SCALE GENOMIC DNA]</scope>
    <source>
        <tissue evidence="1">Nenye</tissue>
    </source>
</reference>
<evidence type="ECO:0000313" key="1">
    <source>
        <dbReference type="EMBL" id="KAL3532861.1"/>
    </source>
</evidence>
<evidence type="ECO:0000313" key="2">
    <source>
        <dbReference type="Proteomes" id="UP001630127"/>
    </source>
</evidence>
<accession>A0ABD3ANU7</accession>
<gene>
    <name evidence="1" type="ORF">ACH5RR_006382</name>
</gene>
<sequence length="101" mass="11952">MLFSVIFLATKRNYQNKIATIMTTIIKTQILQEHRKLQQVYGFSKYIHARGIENNRKYVIYLCIDSRHQKSHFTTGNFFILVERGSLCLTMKIKAKSCYKK</sequence>
<dbReference type="EMBL" id="JBJUIK010000003">
    <property type="protein sequence ID" value="KAL3532861.1"/>
    <property type="molecule type" value="Genomic_DNA"/>
</dbReference>
<comment type="caution">
    <text evidence="1">The sequence shown here is derived from an EMBL/GenBank/DDBJ whole genome shotgun (WGS) entry which is preliminary data.</text>
</comment>
<proteinExistence type="predicted"/>
<name>A0ABD3ANU7_9GENT</name>
<protein>
    <submittedName>
        <fullName evidence="1">Uncharacterized protein</fullName>
    </submittedName>
</protein>